<accession>C6BPB9</accession>
<dbReference type="KEGG" id="rpf:Rpic12D_4808"/>
<keyword evidence="1" id="KW-0614">Plasmid</keyword>
<gene>
    <name evidence="1" type="ordered locus">Rpic12D_4808</name>
</gene>
<dbReference type="HOGENOM" id="CLU_2303685_0_0_4"/>
<name>C6BPB9_RALP1</name>
<dbReference type="EMBL" id="CP001646">
    <property type="protein sequence ID" value="ACS66043.1"/>
    <property type="molecule type" value="Genomic_DNA"/>
</dbReference>
<reference evidence="1" key="1">
    <citation type="submission" date="2009-06" db="EMBL/GenBank/DDBJ databases">
        <title>Complete sequence plasmid 1 of Ralstonia pickettii 12D.</title>
        <authorList>
            <consortium name="US DOE Joint Genome Institute"/>
            <person name="Lucas S."/>
            <person name="Copeland A."/>
            <person name="Lapidus A."/>
            <person name="Glavina del Rio T."/>
            <person name="Dalin E."/>
            <person name="Tice H."/>
            <person name="Bruce D."/>
            <person name="Goodwin L."/>
            <person name="Pitluck S."/>
            <person name="Sims D."/>
            <person name="Meincke L."/>
            <person name="Brettin T."/>
            <person name="Detter J.C."/>
            <person name="Han C."/>
            <person name="Larimer F."/>
            <person name="Land M."/>
            <person name="Hauser L."/>
            <person name="Kyrpides N."/>
            <person name="Ovchinnikova G."/>
            <person name="Marsh T."/>
            <person name="Richardson P."/>
        </authorList>
    </citation>
    <scope>NUCLEOTIDE SEQUENCE [LARGE SCALE GENOMIC DNA]</scope>
    <source>
        <strain evidence="1">12D</strain>
        <plasmid>12D</plasmid>
        <plasmid evidence="1">pRp12D01</plasmid>
    </source>
</reference>
<dbReference type="AlphaFoldDB" id="C6BPB9"/>
<protein>
    <submittedName>
        <fullName evidence="1">Uncharacterized protein</fullName>
    </submittedName>
</protein>
<proteinExistence type="predicted"/>
<evidence type="ECO:0000313" key="1">
    <source>
        <dbReference type="EMBL" id="ACS66043.1"/>
    </source>
</evidence>
<geneLocation type="plasmid" evidence="1">
    <name>pRp12D01</name>
</geneLocation>
<organism evidence="1">
    <name type="scientific">Ralstonia pickettii (strain 12D)</name>
    <dbReference type="NCBI Taxonomy" id="428406"/>
    <lineage>
        <taxon>Bacteria</taxon>
        <taxon>Pseudomonadati</taxon>
        <taxon>Pseudomonadota</taxon>
        <taxon>Betaproteobacteria</taxon>
        <taxon>Burkholderiales</taxon>
        <taxon>Burkholderiaceae</taxon>
        <taxon>Ralstonia</taxon>
    </lineage>
</organism>
<sequence>MKRSTNVLARLDGALLCVDVDVRGQFGRERESTTVTRFEVHKTAKWVQLSIERTYTDQPNGRTLSQRSTLHEPEARVLYEALRTVFEPAPVESPNTHLTT</sequence>